<dbReference type="EMBL" id="CAJJDM010000105">
    <property type="protein sequence ID" value="CAD8096647.1"/>
    <property type="molecule type" value="Genomic_DNA"/>
</dbReference>
<dbReference type="Proteomes" id="UP000688137">
    <property type="component" value="Unassembled WGS sequence"/>
</dbReference>
<comment type="caution">
    <text evidence="1">The sequence shown here is derived from an EMBL/GenBank/DDBJ whole genome shotgun (WGS) entry which is preliminary data.</text>
</comment>
<reference evidence="1" key="1">
    <citation type="submission" date="2021-01" db="EMBL/GenBank/DDBJ databases">
        <authorList>
            <consortium name="Genoscope - CEA"/>
            <person name="William W."/>
        </authorList>
    </citation>
    <scope>NUCLEOTIDE SEQUENCE</scope>
</reference>
<dbReference type="OMA" id="LMCEQMK"/>
<dbReference type="AlphaFoldDB" id="A0A8S1NTM4"/>
<sequence length="226" mass="26136">MIGYALRKMSNLRFNFCSLNKQTQGKPGMKAASTNYSYTFDVINHYDQISKIKGKGAIVSLMPCYPQYQVTKQGSVVVKMKYTRNYIYLWRFQPIAEIGKEVNNKESLNFPISYENCGYILDLCDQLSTSPEIKLEEQTIKGNLTFTVQIDYPNKAARISLQAIAQQQQQQSQQQQQQQQDQKYEVQIALAQFKLICEQMKQGLPLVTGWLIPEKFLFQINKEQSE</sequence>
<accession>A0A8S1NTM4</accession>
<name>A0A8S1NTM4_PARPR</name>
<gene>
    <name evidence="1" type="ORF">PPRIM_AZ9-3.1.T1020029</name>
</gene>
<evidence type="ECO:0000313" key="2">
    <source>
        <dbReference type="Proteomes" id="UP000688137"/>
    </source>
</evidence>
<proteinExistence type="predicted"/>
<keyword evidence="2" id="KW-1185">Reference proteome</keyword>
<evidence type="ECO:0000313" key="1">
    <source>
        <dbReference type="EMBL" id="CAD8096647.1"/>
    </source>
</evidence>
<organism evidence="1 2">
    <name type="scientific">Paramecium primaurelia</name>
    <dbReference type="NCBI Taxonomy" id="5886"/>
    <lineage>
        <taxon>Eukaryota</taxon>
        <taxon>Sar</taxon>
        <taxon>Alveolata</taxon>
        <taxon>Ciliophora</taxon>
        <taxon>Intramacronucleata</taxon>
        <taxon>Oligohymenophorea</taxon>
        <taxon>Peniculida</taxon>
        <taxon>Parameciidae</taxon>
        <taxon>Paramecium</taxon>
    </lineage>
</organism>
<protein>
    <submittedName>
        <fullName evidence="1">Uncharacterized protein</fullName>
    </submittedName>
</protein>